<sequence length="174" mass="19927">MSKNFSTVKMKTSKEKTSNKHNQEITIMALVRYNPWKEMNALQRQMNQLFDEGWLTNSTRDYKELTFAPSAELSETDEAVMLKLELPGMKVEDVDIQATKEAIYITGERKEEAKSEKNGMTRSEFRYGKFSRSIALPALIDNTNISAEYKDGILHLTLPKAEEEKNKVVKVNLG</sequence>
<gene>
    <name evidence="5" type="primary">hspA2</name>
    <name evidence="5" type="ordered locus">cce_4669</name>
</gene>
<dbReference type="InterPro" id="IPR008978">
    <property type="entry name" value="HSP20-like_chaperone"/>
</dbReference>
<dbReference type="PROSITE" id="PS01031">
    <property type="entry name" value="SHSP"/>
    <property type="match status" value="1"/>
</dbReference>
<feature type="compositionally biased region" description="Polar residues" evidence="3">
    <location>
        <begin position="1"/>
        <end position="10"/>
    </location>
</feature>
<feature type="domain" description="SHSP" evidence="4">
    <location>
        <begin position="62"/>
        <end position="174"/>
    </location>
</feature>
<dbReference type="STRING" id="43989.cce_4669"/>
<reference evidence="5 6" key="1">
    <citation type="journal article" date="2008" name="Proc. Natl. Acad. Sci. U.S.A.">
        <title>The genome of Cyanothece 51142, a unicellular diazotrophic cyanobacterium important in the marine nitrogen cycle.</title>
        <authorList>
            <person name="Welsh E.A."/>
            <person name="Liberton M."/>
            <person name="Stoeckel J."/>
            <person name="Loh T."/>
            <person name="Elvitigala T."/>
            <person name="Wang C."/>
            <person name="Wollam A."/>
            <person name="Fulton R.S."/>
            <person name="Clifton S.W."/>
            <person name="Jacobs J.M."/>
            <person name="Aurora R."/>
            <person name="Ghosh B.K."/>
            <person name="Sherman L.A."/>
            <person name="Smith R.D."/>
            <person name="Wilson R.K."/>
            <person name="Pakrasi H.B."/>
        </authorList>
    </citation>
    <scope>NUCLEOTIDE SEQUENCE [LARGE SCALE GENOMIC DNA]</scope>
    <source>
        <strain evidence="6">ATCC 51142 / BH68</strain>
    </source>
</reference>
<dbReference type="eggNOG" id="COG0071">
    <property type="taxonomic scope" value="Bacteria"/>
</dbReference>
<dbReference type="PANTHER" id="PTHR11527">
    <property type="entry name" value="HEAT-SHOCK PROTEIN 20 FAMILY MEMBER"/>
    <property type="match status" value="1"/>
</dbReference>
<organism evidence="5 6">
    <name type="scientific">Crocosphaera subtropica (strain ATCC 51142 / BH68)</name>
    <name type="common">Cyanothece sp. (strain ATCC 51142)</name>
    <dbReference type="NCBI Taxonomy" id="43989"/>
    <lineage>
        <taxon>Bacteria</taxon>
        <taxon>Bacillati</taxon>
        <taxon>Cyanobacteriota</taxon>
        <taxon>Cyanophyceae</taxon>
        <taxon>Oscillatoriophycideae</taxon>
        <taxon>Chroococcales</taxon>
        <taxon>Aphanothecaceae</taxon>
        <taxon>Crocosphaera</taxon>
        <taxon>Crocosphaera subtropica</taxon>
    </lineage>
</organism>
<protein>
    <submittedName>
        <fullName evidence="5">Heat shock protein Hsp20</fullName>
    </submittedName>
</protein>
<dbReference type="Gene3D" id="2.60.40.790">
    <property type="match status" value="1"/>
</dbReference>
<dbReference type="Proteomes" id="UP000001203">
    <property type="component" value="Chromosome circular"/>
</dbReference>
<name>B1WW89_CROS5</name>
<dbReference type="InterPro" id="IPR002068">
    <property type="entry name" value="A-crystallin/Hsp20_dom"/>
</dbReference>
<evidence type="ECO:0000313" key="5">
    <source>
        <dbReference type="EMBL" id="ACB54017.1"/>
    </source>
</evidence>
<dbReference type="InterPro" id="IPR031107">
    <property type="entry name" value="Small_HSP"/>
</dbReference>
<keyword evidence="6" id="KW-1185">Reference proteome</keyword>
<dbReference type="AlphaFoldDB" id="B1WW89"/>
<evidence type="ECO:0000256" key="2">
    <source>
        <dbReference type="RuleBase" id="RU003616"/>
    </source>
</evidence>
<feature type="region of interest" description="Disordered" evidence="3">
    <location>
        <begin position="1"/>
        <end position="20"/>
    </location>
</feature>
<dbReference type="SUPFAM" id="SSF49764">
    <property type="entry name" value="HSP20-like chaperones"/>
    <property type="match status" value="1"/>
</dbReference>
<proteinExistence type="inferred from homology"/>
<accession>B1WW89</accession>
<evidence type="ECO:0000256" key="1">
    <source>
        <dbReference type="PROSITE-ProRule" id="PRU00285"/>
    </source>
</evidence>
<dbReference type="EMBL" id="CP000806">
    <property type="protein sequence ID" value="ACB54017.1"/>
    <property type="molecule type" value="Genomic_DNA"/>
</dbReference>
<evidence type="ECO:0000313" key="6">
    <source>
        <dbReference type="Proteomes" id="UP000001203"/>
    </source>
</evidence>
<dbReference type="Pfam" id="PF00011">
    <property type="entry name" value="HSP20"/>
    <property type="match status" value="1"/>
</dbReference>
<dbReference type="HOGENOM" id="CLU_046737_12_2_3"/>
<evidence type="ECO:0000259" key="4">
    <source>
        <dbReference type="PROSITE" id="PS01031"/>
    </source>
</evidence>
<evidence type="ECO:0000256" key="3">
    <source>
        <dbReference type="SAM" id="MobiDB-lite"/>
    </source>
</evidence>
<keyword evidence="5" id="KW-0346">Stress response</keyword>
<comment type="similarity">
    <text evidence="1 2">Belongs to the small heat shock protein (HSP20) family.</text>
</comment>
<dbReference type="KEGG" id="cyt:cce_4669"/>
<dbReference type="CDD" id="cd06464">
    <property type="entry name" value="ACD_sHsps-like"/>
    <property type="match status" value="1"/>
</dbReference>